<sequence length="238" mass="25907">MEYQDHAVAPAEAVSCTAQDGECPDASNNEEIMTKALDCPSDPEVVFAEVCSHLSLNRSNTLPMCACMNACRESVSYREVEVALADEPVMNMSTQTPHTLLRILIDAGAIDATPIYEEDVDPEAEDARAYDYELVTSEAGLRALEQYDPCARFAQLIEEEPEGYADAYRIVLDTCREAVGLPAIETALSGHPALYSPKTVFAGYFVSKLETVGGIVWDGAWRTTEEGIHMADSIPVCA</sequence>
<proteinExistence type="predicted"/>
<organism evidence="1 2">
    <name type="scientific">Denitrobacterium detoxificans</name>
    <dbReference type="NCBI Taxonomy" id="79604"/>
    <lineage>
        <taxon>Bacteria</taxon>
        <taxon>Bacillati</taxon>
        <taxon>Actinomycetota</taxon>
        <taxon>Coriobacteriia</taxon>
        <taxon>Eggerthellales</taxon>
        <taxon>Eggerthellaceae</taxon>
        <taxon>Denitrobacterium</taxon>
    </lineage>
</organism>
<evidence type="ECO:0000313" key="2">
    <source>
        <dbReference type="Proteomes" id="UP000182975"/>
    </source>
</evidence>
<dbReference type="OrthoDB" id="3173991at2"/>
<gene>
    <name evidence="1" type="ORF">SAMN02910314_00488</name>
</gene>
<evidence type="ECO:0000313" key="1">
    <source>
        <dbReference type="EMBL" id="SEO53615.1"/>
    </source>
</evidence>
<dbReference type="EMBL" id="FOEC01000002">
    <property type="protein sequence ID" value="SEO53615.1"/>
    <property type="molecule type" value="Genomic_DNA"/>
</dbReference>
<dbReference type="Proteomes" id="UP000182975">
    <property type="component" value="Unassembled WGS sequence"/>
</dbReference>
<protein>
    <submittedName>
        <fullName evidence="1">Uncharacterized protein</fullName>
    </submittedName>
</protein>
<dbReference type="RefSeq" id="WP_066663860.1">
    <property type="nucleotide sequence ID" value="NZ_CP011402.1"/>
</dbReference>
<keyword evidence="2" id="KW-1185">Reference proteome</keyword>
<reference evidence="2" key="1">
    <citation type="submission" date="2016-10" db="EMBL/GenBank/DDBJ databases">
        <authorList>
            <person name="Varghese N."/>
        </authorList>
    </citation>
    <scope>NUCLEOTIDE SEQUENCE [LARGE SCALE GENOMIC DNA]</scope>
    <source>
        <strain evidence="2">DSM 21843</strain>
    </source>
</reference>
<accession>A0A1H8QHA7</accession>
<dbReference type="AlphaFoldDB" id="A0A1H8QHA7"/>
<name>A0A1H8QHA7_9ACTN</name>